<evidence type="ECO:0000313" key="3">
    <source>
        <dbReference type="Proteomes" id="UP001433071"/>
    </source>
</evidence>
<dbReference type="Pfam" id="PF00881">
    <property type="entry name" value="Nitroreductase"/>
    <property type="match status" value="1"/>
</dbReference>
<name>A0ABV1Z7Q0_9HYPH</name>
<evidence type="ECO:0000259" key="1">
    <source>
        <dbReference type="Pfam" id="PF00881"/>
    </source>
</evidence>
<dbReference type="RefSeq" id="WP_023807046.1">
    <property type="nucleotide sequence ID" value="NZ_JAMYQB010000035.1"/>
</dbReference>
<organism evidence="2 3">
    <name type="scientific">Mesorhizobium caraganae</name>
    <dbReference type="NCBI Taxonomy" id="483206"/>
    <lineage>
        <taxon>Bacteria</taxon>
        <taxon>Pseudomonadati</taxon>
        <taxon>Pseudomonadota</taxon>
        <taxon>Alphaproteobacteria</taxon>
        <taxon>Hyphomicrobiales</taxon>
        <taxon>Phyllobacteriaceae</taxon>
        <taxon>Mesorhizobium</taxon>
    </lineage>
</organism>
<dbReference type="InterPro" id="IPR029479">
    <property type="entry name" value="Nitroreductase"/>
</dbReference>
<dbReference type="EMBL" id="JAMYQB010000035">
    <property type="protein sequence ID" value="MER9408132.1"/>
    <property type="molecule type" value="Genomic_DNA"/>
</dbReference>
<dbReference type="Proteomes" id="UP001433071">
    <property type="component" value="Unassembled WGS sequence"/>
</dbReference>
<dbReference type="SUPFAM" id="SSF55469">
    <property type="entry name" value="FMN-dependent nitroreductase-like"/>
    <property type="match status" value="1"/>
</dbReference>
<gene>
    <name evidence="2" type="primary">bluB</name>
    <name evidence="2" type="ORF">NKI36_29425</name>
</gene>
<dbReference type="InterPro" id="IPR012825">
    <property type="entry name" value="BluB"/>
</dbReference>
<proteinExistence type="predicted"/>
<dbReference type="GO" id="GO:0102919">
    <property type="term" value="F:5,6-dimethylbenzimidazole synthase activity"/>
    <property type="evidence" value="ECO:0007669"/>
    <property type="project" value="UniProtKB-EC"/>
</dbReference>
<dbReference type="EC" id="1.13.11.79" evidence="2"/>
<comment type="caution">
    <text evidence="2">The sequence shown here is derived from an EMBL/GenBank/DDBJ whole genome shotgun (WGS) entry which is preliminary data.</text>
</comment>
<dbReference type="PANTHER" id="PTHR23026">
    <property type="entry name" value="NADPH NITROREDUCTASE"/>
    <property type="match status" value="1"/>
</dbReference>
<feature type="domain" description="Nitroreductase" evidence="1">
    <location>
        <begin position="19"/>
        <end position="185"/>
    </location>
</feature>
<dbReference type="PANTHER" id="PTHR23026:SF123">
    <property type="entry name" value="NAD(P)H NITROREDUCTASE RV3131-RELATED"/>
    <property type="match status" value="1"/>
</dbReference>
<accession>A0ABV1Z7Q0</accession>
<dbReference type="NCBIfam" id="TIGR02476">
    <property type="entry name" value="BluB"/>
    <property type="match status" value="1"/>
</dbReference>
<sequence length="211" mass="23879">MPSPPDFTDDFRSGLITLLRWRRDVRRFEPTALPEGTLERLLELASIAPSVGLSQPWRFVVVESLKRRTAVRDCFERCNAEALTRFSGERAALYARLKLAGLDEAPCQFAVFADHTTRQGHGLGRMTMAATIDYSAVMAVHTLWVAARAEGIGMGWVSILDATEMAEILDTPPEWTLIGYFCLGYASEEHDMPTLERECWEHRRPPVVIRR</sequence>
<keyword evidence="3" id="KW-1185">Reference proteome</keyword>
<protein>
    <submittedName>
        <fullName evidence="2">5,6-dimethylbenzimidazole synthase</fullName>
        <ecNumber evidence="2">1.13.11.79</ecNumber>
    </submittedName>
</protein>
<dbReference type="InterPro" id="IPR000415">
    <property type="entry name" value="Nitroreductase-like"/>
</dbReference>
<dbReference type="InterPro" id="IPR050627">
    <property type="entry name" value="Nitroreductase/BluB"/>
</dbReference>
<reference evidence="2 3" key="1">
    <citation type="journal article" date="2024" name="Proc. Natl. Acad. Sci. U.S.A.">
        <title>The evolutionary genomics of adaptation to stress in wild rhizobium bacteria.</title>
        <authorList>
            <person name="Kehlet-Delgado H."/>
            <person name="Montoya A.P."/>
            <person name="Jensen K.T."/>
            <person name="Wendlandt C.E."/>
            <person name="Dexheimer C."/>
            <person name="Roberts M."/>
            <person name="Torres Martinez L."/>
            <person name="Friesen M.L."/>
            <person name="Griffitts J.S."/>
            <person name="Porter S.S."/>
        </authorList>
    </citation>
    <scope>NUCLEOTIDE SEQUENCE [LARGE SCALE GENOMIC DNA]</scope>
    <source>
        <strain evidence="2 3">M0641</strain>
    </source>
</reference>
<keyword evidence="2" id="KW-0560">Oxidoreductase</keyword>
<dbReference type="Gene3D" id="3.40.109.10">
    <property type="entry name" value="NADH Oxidase"/>
    <property type="match status" value="1"/>
</dbReference>
<evidence type="ECO:0000313" key="2">
    <source>
        <dbReference type="EMBL" id="MER9408132.1"/>
    </source>
</evidence>